<comment type="caution">
    <text evidence="2">The sequence shown here is derived from an EMBL/GenBank/DDBJ whole genome shotgun (WGS) entry which is preliminary data.</text>
</comment>
<gene>
    <name evidence="2" type="ORF">H5R63_03695</name>
    <name evidence="1" type="ORF">H5R64_06560</name>
</gene>
<dbReference type="InterPro" id="IPR029035">
    <property type="entry name" value="DHS-like_NAD/FAD-binding_dom"/>
</dbReference>
<reference evidence="3 4" key="1">
    <citation type="submission" date="2020-07" db="EMBL/GenBank/DDBJ databases">
        <title>Description of Limosilactobacillus balticus sp. nov., Limosilactobacillus agrestis sp. nov., Limosilactobacillus albertensis sp. nov., Limosilactobacillus rudii sp. nov., Limosilactobacillus fastidiosus sp. nov., five novel Limosilactobacillus species isolated from the vertebrate gastrointestinal tract, and proposal of 6 subspecies of Limosilactobacillus reuteri adapted to the gastrointestinal tract of specific vertebrate hosts.</title>
        <authorList>
            <person name="Li F."/>
            <person name="Cheng C."/>
            <person name="Zheng J."/>
            <person name="Quevedo R.M."/>
            <person name="Li J."/>
            <person name="Roos S."/>
            <person name="Gaenzle M.G."/>
            <person name="Walter J."/>
        </authorList>
    </citation>
    <scope>NUCLEOTIDE SEQUENCE [LARGE SCALE GENOMIC DNA]</scope>
    <source>
        <strain evidence="2 3">WF-MA3-C</strain>
        <strain evidence="1 4">WF-MO7-1</strain>
    </source>
</reference>
<dbReference type="SUPFAM" id="SSF52467">
    <property type="entry name" value="DHS-like NAD/FAD-binding domain"/>
    <property type="match status" value="1"/>
</dbReference>
<organism evidence="2 3">
    <name type="scientific">Limosilactobacillus fastidiosus</name>
    <dbReference type="NCBI Taxonomy" id="2759855"/>
    <lineage>
        <taxon>Bacteria</taxon>
        <taxon>Bacillati</taxon>
        <taxon>Bacillota</taxon>
        <taxon>Bacilli</taxon>
        <taxon>Lactobacillales</taxon>
        <taxon>Lactobacillaceae</taxon>
        <taxon>Limosilactobacillus</taxon>
    </lineage>
</organism>
<dbReference type="Proteomes" id="UP000544052">
    <property type="component" value="Unassembled WGS sequence"/>
</dbReference>
<accession>A0A7W3TZ20</accession>
<evidence type="ECO:0000313" key="1">
    <source>
        <dbReference type="EMBL" id="MBB1063417.1"/>
    </source>
</evidence>
<dbReference type="AlphaFoldDB" id="A0A7W3TZ20"/>
<protein>
    <submittedName>
        <fullName evidence="2">NAD-dependent protein deacetylase</fullName>
    </submittedName>
</protein>
<evidence type="ECO:0000313" key="2">
    <source>
        <dbReference type="EMBL" id="MBB1085902.1"/>
    </source>
</evidence>
<dbReference type="EMBL" id="JACIUZ010000041">
    <property type="protein sequence ID" value="MBB1063417.1"/>
    <property type="molecule type" value="Genomic_DNA"/>
</dbReference>
<dbReference type="Proteomes" id="UP000518255">
    <property type="component" value="Unassembled WGS sequence"/>
</dbReference>
<evidence type="ECO:0000313" key="4">
    <source>
        <dbReference type="Proteomes" id="UP000544052"/>
    </source>
</evidence>
<proteinExistence type="predicted"/>
<name>A0A7W3TZ20_9LACO</name>
<evidence type="ECO:0000313" key="3">
    <source>
        <dbReference type="Proteomes" id="UP000518255"/>
    </source>
</evidence>
<dbReference type="Gene3D" id="3.40.50.1220">
    <property type="entry name" value="TPP-binding domain"/>
    <property type="match status" value="1"/>
</dbReference>
<keyword evidence="4" id="KW-1185">Reference proteome</keyword>
<dbReference type="EMBL" id="JACIUY010000048">
    <property type="protein sequence ID" value="MBB1085902.1"/>
    <property type="molecule type" value="Genomic_DNA"/>
</dbReference>
<dbReference type="RefSeq" id="WP_182580802.1">
    <property type="nucleotide sequence ID" value="NZ_JACIUY010000048.1"/>
</dbReference>
<sequence length="322" mass="37051">MNKRSMYEQLVIQTQMNYSQYYGIYMQGGTAVKLTEKPQPSYQEQLATFAQKVKEADYIIIGGASGLSAAGGGDFYYTDSPSYKKHFAKFYKKYGFKGAFAGMRHRWESREEFWGYLATFLNTTLHAEVRSPYRDLQEILKDRDYFIVTTNQDTQAIKVFPEEKVAQIQGDHRFFQCSQQCTDEVWDAVKPVEEMVKAMGDSTKVPTELIPRCPHCGAEAFPWVRGYGNFLEGTRYQNEYQKISDEIEKHRHDRILFVELGVGRMTPMFIQEPFWALTSQLPGAFDVMVNKEYQFLPEQIEDRGVAIKGDIAKVLADVKAAL</sequence>